<protein>
    <submittedName>
        <fullName evidence="1">Uncharacterized protein</fullName>
    </submittedName>
</protein>
<accession>A0A8S5LRJ0</accession>
<evidence type="ECO:0000313" key="1">
    <source>
        <dbReference type="EMBL" id="DAD72661.1"/>
    </source>
</evidence>
<proteinExistence type="predicted"/>
<sequence>MKLIVGNSVYEMTAEQLKGVLHVASKQVSFGIYAVKKDGICELRKDRFDTKFKLQQAVKKYAGNGFKVYYNPK</sequence>
<organism evidence="1">
    <name type="scientific">Siphoviridae sp. ct7EW56</name>
    <dbReference type="NCBI Taxonomy" id="2827562"/>
    <lineage>
        <taxon>Viruses</taxon>
        <taxon>Duplodnaviria</taxon>
        <taxon>Heunggongvirae</taxon>
        <taxon>Uroviricota</taxon>
        <taxon>Caudoviricetes</taxon>
    </lineage>
</organism>
<name>A0A8S5LRJ0_9CAUD</name>
<dbReference type="EMBL" id="BK015904">
    <property type="protein sequence ID" value="DAD72661.1"/>
    <property type="molecule type" value="Genomic_DNA"/>
</dbReference>
<reference evidence="1" key="1">
    <citation type="journal article" date="2021" name="Proc. Natl. Acad. Sci. U.S.A.">
        <title>A Catalog of Tens of Thousands of Viruses from Human Metagenomes Reveals Hidden Associations with Chronic Diseases.</title>
        <authorList>
            <person name="Tisza M.J."/>
            <person name="Buck C.B."/>
        </authorList>
    </citation>
    <scope>NUCLEOTIDE SEQUENCE</scope>
    <source>
        <strain evidence="1">Ct7EW56</strain>
    </source>
</reference>